<dbReference type="AlphaFoldDB" id="A0A1Y1HZH9"/>
<dbReference type="InterPro" id="IPR037119">
    <property type="entry name" value="Haem_oxidase_HugZ-like_sf"/>
</dbReference>
<keyword evidence="3" id="KW-1185">Reference proteome</keyword>
<organism evidence="2 3">
    <name type="scientific">Klebsormidium nitens</name>
    <name type="common">Green alga</name>
    <name type="synonym">Ulothrix nitens</name>
    <dbReference type="NCBI Taxonomy" id="105231"/>
    <lineage>
        <taxon>Eukaryota</taxon>
        <taxon>Viridiplantae</taxon>
        <taxon>Streptophyta</taxon>
        <taxon>Klebsormidiophyceae</taxon>
        <taxon>Klebsormidiales</taxon>
        <taxon>Klebsormidiaceae</taxon>
        <taxon>Klebsormidium</taxon>
    </lineage>
</organism>
<dbReference type="SUPFAM" id="SSF50475">
    <property type="entry name" value="FMN-binding split barrel"/>
    <property type="match status" value="1"/>
</dbReference>
<accession>A0A1Y1HZH9</accession>
<feature type="region of interest" description="Disordered" evidence="1">
    <location>
        <begin position="89"/>
        <end position="125"/>
    </location>
</feature>
<dbReference type="OrthoDB" id="10256706at2759"/>
<protein>
    <submittedName>
        <fullName evidence="2">Uncharacterized protein</fullName>
    </submittedName>
</protein>
<dbReference type="InterPro" id="IPR012349">
    <property type="entry name" value="Split_barrel_FMN-bd"/>
</dbReference>
<dbReference type="OMA" id="NWQGSLN"/>
<dbReference type="Gene3D" id="3.20.180.10">
    <property type="entry name" value="PNP-oxidase-like"/>
    <property type="match status" value="1"/>
</dbReference>
<dbReference type="PANTHER" id="PTHR37375:SF1">
    <property type="entry name" value="DUF2470 DOMAIN-CONTAINING PROTEIN"/>
    <property type="match status" value="1"/>
</dbReference>
<dbReference type="Gene3D" id="2.30.110.10">
    <property type="entry name" value="Electron Transport, Fmn-binding Protein, Chain A"/>
    <property type="match status" value="1"/>
</dbReference>
<evidence type="ECO:0000313" key="2">
    <source>
        <dbReference type="EMBL" id="GAQ81926.1"/>
    </source>
</evidence>
<gene>
    <name evidence="2" type="ORF">KFL_000950010</name>
</gene>
<evidence type="ECO:0000313" key="3">
    <source>
        <dbReference type="Proteomes" id="UP000054558"/>
    </source>
</evidence>
<reference evidence="2 3" key="1">
    <citation type="journal article" date="2014" name="Nat. Commun.">
        <title>Klebsormidium flaccidum genome reveals primary factors for plant terrestrial adaptation.</title>
        <authorList>
            <person name="Hori K."/>
            <person name="Maruyama F."/>
            <person name="Fujisawa T."/>
            <person name="Togashi T."/>
            <person name="Yamamoto N."/>
            <person name="Seo M."/>
            <person name="Sato S."/>
            <person name="Yamada T."/>
            <person name="Mori H."/>
            <person name="Tajima N."/>
            <person name="Moriyama T."/>
            <person name="Ikeuchi M."/>
            <person name="Watanabe M."/>
            <person name="Wada H."/>
            <person name="Kobayashi K."/>
            <person name="Saito M."/>
            <person name="Masuda T."/>
            <person name="Sasaki-Sekimoto Y."/>
            <person name="Mashiguchi K."/>
            <person name="Awai K."/>
            <person name="Shimojima M."/>
            <person name="Masuda S."/>
            <person name="Iwai M."/>
            <person name="Nobusawa T."/>
            <person name="Narise T."/>
            <person name="Kondo S."/>
            <person name="Saito H."/>
            <person name="Sato R."/>
            <person name="Murakawa M."/>
            <person name="Ihara Y."/>
            <person name="Oshima-Yamada Y."/>
            <person name="Ohtaka K."/>
            <person name="Satoh M."/>
            <person name="Sonobe K."/>
            <person name="Ishii M."/>
            <person name="Ohtani R."/>
            <person name="Kanamori-Sato M."/>
            <person name="Honoki R."/>
            <person name="Miyazaki D."/>
            <person name="Mochizuki H."/>
            <person name="Umetsu J."/>
            <person name="Higashi K."/>
            <person name="Shibata D."/>
            <person name="Kamiya Y."/>
            <person name="Sato N."/>
            <person name="Nakamura Y."/>
            <person name="Tabata S."/>
            <person name="Ida S."/>
            <person name="Kurokawa K."/>
            <person name="Ohta H."/>
        </authorList>
    </citation>
    <scope>NUCLEOTIDE SEQUENCE [LARGE SCALE GENOMIC DNA]</scope>
    <source>
        <strain evidence="2 3">NIES-2285</strain>
    </source>
</reference>
<dbReference type="Proteomes" id="UP000054558">
    <property type="component" value="Unassembled WGS sequence"/>
</dbReference>
<dbReference type="PANTHER" id="PTHR37375">
    <property type="entry name" value="EXPRESSED PROTEIN"/>
    <property type="match status" value="1"/>
</dbReference>
<proteinExistence type="predicted"/>
<name>A0A1Y1HZH9_KLENI</name>
<evidence type="ECO:0000256" key="1">
    <source>
        <dbReference type="SAM" id="MobiDB-lite"/>
    </source>
</evidence>
<sequence length="446" mass="49113">MAFRSFFPSLRFMHRLLSGNEPFQESSFFLKQVEASPLFQSGQSLRSLSSLVTHAVDCSGAQPLNSERTFVSLVDSSSSLSQFSSFCHQPQSRSYSTDTNDEDLAKEGEQPPQKGGTGSSGDETGLPLIQRCKNVLVSNWKGQLSTINPGAAEGQRNAVRSTFISYAVLDGRPIIWLPRHDEHEMNIIGDNRASLMAGHTDPPALVQAVQKGCKRLPPLAVILGEVSEIDPSEAEYWRKRVRKLSARALSAVERAGPKAKALLDTVGPTADARQKALEAMAGASELRAYRLEPKEWTYMDVAGERKSGTAEEFQGALTDPLALVSVPLIDALNRDQGTRKRLILFAAAYMQVEARDAYVLSIDRWGFTCLVQRSISIDPAEIGTPVTLETGSNMGKNEGEWGEFRFSFSHEVRDAEGFCATFEAMEADVIRHYKEQTEKDSENVKA</sequence>
<dbReference type="EMBL" id="DF237044">
    <property type="protein sequence ID" value="GAQ81926.1"/>
    <property type="molecule type" value="Genomic_DNA"/>
</dbReference>
<feature type="compositionally biased region" description="Polar residues" evidence="1">
    <location>
        <begin position="89"/>
        <end position="98"/>
    </location>
</feature>